<sequence length="58" mass="6786">MQKAKDMYQKKIRFPEDVCKAIQANGDLECRKFNTEIIYQLRKAYGLIESKNPSCTNN</sequence>
<dbReference type="RefSeq" id="WP_109395733.1">
    <property type="nucleotide sequence ID" value="NZ_CAYFCJ010000022.1"/>
</dbReference>
<organism evidence="1 2">
    <name type="scientific">Proteus mirabilis</name>
    <dbReference type="NCBI Taxonomy" id="584"/>
    <lineage>
        <taxon>Bacteria</taxon>
        <taxon>Pseudomonadati</taxon>
        <taxon>Pseudomonadota</taxon>
        <taxon>Gammaproteobacteria</taxon>
        <taxon>Enterobacterales</taxon>
        <taxon>Morganellaceae</taxon>
        <taxon>Proteus</taxon>
    </lineage>
</organism>
<dbReference type="OrthoDB" id="6462921at2"/>
<name>A0A2X2BFV4_PROMI</name>
<evidence type="ECO:0000313" key="2">
    <source>
        <dbReference type="Proteomes" id="UP000251485"/>
    </source>
</evidence>
<protein>
    <submittedName>
        <fullName evidence="1">Uncharacterized protein</fullName>
    </submittedName>
</protein>
<accession>A0A2X2BFV4</accession>
<dbReference type="EMBL" id="UAUE01000001">
    <property type="protein sequence ID" value="SPY93793.1"/>
    <property type="molecule type" value="Genomic_DNA"/>
</dbReference>
<evidence type="ECO:0000313" key="1">
    <source>
        <dbReference type="EMBL" id="SPY93793.1"/>
    </source>
</evidence>
<dbReference type="AlphaFoldDB" id="A0A2X2BFV4"/>
<proteinExistence type="predicted"/>
<dbReference type="Proteomes" id="UP000251485">
    <property type="component" value="Unassembled WGS sequence"/>
</dbReference>
<reference evidence="1 2" key="1">
    <citation type="submission" date="2018-06" db="EMBL/GenBank/DDBJ databases">
        <authorList>
            <consortium name="Pathogen Informatics"/>
            <person name="Doyle S."/>
        </authorList>
    </citation>
    <scope>NUCLEOTIDE SEQUENCE [LARGE SCALE GENOMIC DNA]</scope>
    <source>
        <strain evidence="1 2">NCTC10975</strain>
    </source>
</reference>
<gene>
    <name evidence="1" type="ORF">NCTC10975_00116</name>
</gene>